<dbReference type="AlphaFoldDB" id="A0A0F8YWD9"/>
<protein>
    <submittedName>
        <fullName evidence="1">Uncharacterized protein</fullName>
    </submittedName>
</protein>
<dbReference type="EMBL" id="LAZR01051176">
    <property type="protein sequence ID" value="KKK85723.1"/>
    <property type="molecule type" value="Genomic_DNA"/>
</dbReference>
<sequence length="45" mass="5312">MEYYVKNQQGDKIASFVNECDRDLFFDGVSDRYDDCEFTKSDETS</sequence>
<gene>
    <name evidence="1" type="ORF">LCGC14_2770410</name>
</gene>
<accession>A0A0F8YWD9</accession>
<reference evidence="1" key="1">
    <citation type="journal article" date="2015" name="Nature">
        <title>Complex archaea that bridge the gap between prokaryotes and eukaryotes.</title>
        <authorList>
            <person name="Spang A."/>
            <person name="Saw J.H."/>
            <person name="Jorgensen S.L."/>
            <person name="Zaremba-Niedzwiedzka K."/>
            <person name="Martijn J."/>
            <person name="Lind A.E."/>
            <person name="van Eijk R."/>
            <person name="Schleper C."/>
            <person name="Guy L."/>
            <person name="Ettema T.J."/>
        </authorList>
    </citation>
    <scope>NUCLEOTIDE SEQUENCE</scope>
</reference>
<comment type="caution">
    <text evidence="1">The sequence shown here is derived from an EMBL/GenBank/DDBJ whole genome shotgun (WGS) entry which is preliminary data.</text>
</comment>
<evidence type="ECO:0000313" key="1">
    <source>
        <dbReference type="EMBL" id="KKK85723.1"/>
    </source>
</evidence>
<proteinExistence type="predicted"/>
<organism evidence="1">
    <name type="scientific">marine sediment metagenome</name>
    <dbReference type="NCBI Taxonomy" id="412755"/>
    <lineage>
        <taxon>unclassified sequences</taxon>
        <taxon>metagenomes</taxon>
        <taxon>ecological metagenomes</taxon>
    </lineage>
</organism>
<name>A0A0F8YWD9_9ZZZZ</name>